<evidence type="ECO:0000313" key="3">
    <source>
        <dbReference type="Proteomes" id="UP000472372"/>
    </source>
</evidence>
<sequence>MFKSNRRPAATLRPMSSSLYSYKPSSLNGVKKPPKCKPRTPKPVAGPATRPPPPPPPCTRPVPLQASYLFDSYHGGDDIKCELDGEFEDDGEYEDDIIVNSVELGPSMRSMGVAHYLEQVAKFDPDDFTPMASPNCRISKSSSSSFTVWPDSGSGSGDEDEARGFEIKHPQGSRWGDKGINYYNSDMPMPPASVAEYQREIYKTKTTDPAVYLAIIRIAEKNMPAINFSSAVNHLPNLHPKDPIPKLKRGIMNSQRKERRSDIAMNVIFLPHFYHDGRHALGYYALSPEPDNWTWAANQAGLFVKHELFTPCTSWDLEQYDLVEYVKGLDGTYSTDGEGLDAEYIDSVGARGGKWLAWDVVEDWEYWLAELQVVRGVWERDLALTRGIEETHMSEVGRRFALAI</sequence>
<dbReference type="AlphaFoldDB" id="A0A6S6VVV7"/>
<evidence type="ECO:0000313" key="2">
    <source>
        <dbReference type="EMBL" id="CAE7008160.1"/>
    </source>
</evidence>
<proteinExistence type="predicted"/>
<feature type="region of interest" description="Disordered" evidence="1">
    <location>
        <begin position="1"/>
        <end position="63"/>
    </location>
</feature>
<organism evidence="2 3">
    <name type="scientific">Pyrenophora teres f. teres</name>
    <dbReference type="NCBI Taxonomy" id="97479"/>
    <lineage>
        <taxon>Eukaryota</taxon>
        <taxon>Fungi</taxon>
        <taxon>Dikarya</taxon>
        <taxon>Ascomycota</taxon>
        <taxon>Pezizomycotina</taxon>
        <taxon>Dothideomycetes</taxon>
        <taxon>Pleosporomycetidae</taxon>
        <taxon>Pleosporales</taxon>
        <taxon>Pleosporineae</taxon>
        <taxon>Pleosporaceae</taxon>
        <taxon>Pyrenophora</taxon>
    </lineage>
</organism>
<dbReference type="Proteomes" id="UP000472372">
    <property type="component" value="Chromosome 2"/>
</dbReference>
<evidence type="ECO:0000256" key="1">
    <source>
        <dbReference type="SAM" id="MobiDB-lite"/>
    </source>
</evidence>
<protein>
    <submittedName>
        <fullName evidence="2">Uncharacterized protein</fullName>
    </submittedName>
</protein>
<reference evidence="2" key="1">
    <citation type="submission" date="2021-02" db="EMBL/GenBank/DDBJ databases">
        <authorList>
            <person name="Syme A R."/>
            <person name="Syme A R."/>
            <person name="Moolhuijzen P."/>
        </authorList>
    </citation>
    <scope>NUCLEOTIDE SEQUENCE</scope>
    <source>
        <strain evidence="2">W1-1</strain>
    </source>
</reference>
<gene>
    <name evidence="2" type="ORF">PTTW11_01654</name>
</gene>
<name>A0A6S6VVV7_9PLEO</name>
<feature type="compositionally biased region" description="Low complexity" evidence="1">
    <location>
        <begin position="16"/>
        <end position="27"/>
    </location>
</feature>
<feature type="compositionally biased region" description="Pro residues" evidence="1">
    <location>
        <begin position="49"/>
        <end position="60"/>
    </location>
</feature>
<dbReference type="EMBL" id="HG992978">
    <property type="protein sequence ID" value="CAE7008160.1"/>
    <property type="molecule type" value="Genomic_DNA"/>
</dbReference>
<accession>A0A6S6VVV7</accession>